<sequence>EDLDDEEEDQAMPFSPGPSSLATPPSPGPSSPGPSSLTMPPSPGPSSPGPSSLAMPQVSSESQEEQPERRISLQAENQGLQQQVVQLAAQLASLNAPAAPPPRPHRKCPVAVPDKFSGQPEMFPAFMGQCQLFMAMRPEDFPDDRTRVGFVISLLSGSAARWAMPLLVQNSPLLTDCQGFWQHMHLMYEDPIRTQTAARRIKDLRQGKRPLQDYIAEFHLLCMDSTWNDAALLDAFQDGLSEELQDELVRVEAPPTLDALVMQCLRIDESPSMSVPPRRASTKPLPDCAAVDSGPPRHLILDTQVFLPNQVKGIQAHALVDSGATTNFMDQAFVAHFKVPLDPVDPPVRVETIDGPIDGRELIAGPIKFATQPLHLTIGAHEEAICFYVTADLGSRVLTHDPQVAWSQNAISFPSLQCVDHIRHACAGQDVSTPVVSLPPELKDFADVFSEKEADRLPPHRPYDCPMDLLPNASLPLAALRDFLDKNLARGFIRPSSSPLAAPVLFVKKKTGDLRLCCDYHRLNAITCGSLPPLPLIPELMERLREATIFTKLDLRGAYNLVQIQEGDEWKTAFGIRYGHFKYTVMPFGLTNAPAVFQHFMNDVFRDMLDKFVVVYLDNILIYSSSRESPLQQVRLVLQRLRKHQLYAKLEKCLFFQTSIEFLGHIIAPDGIAMDPQKVEALCSWEPPRRVKDSRLLGFANYYRTFIPGFATLTFPLTQLLRKKVPFQWGPPQQQAFEALKKAFVTEPVLRHPDPHRPFVVETDASNVAIGAVLLQAPVAGGTLFPCAYYSRKLNPSERNYTIWEKELLAIKAAFEAWRHHLEGAWYQIEVRTDHRNLEHLTTARKLNQRQIRGRCFCRFNFRGDLHSQRSQSEGGYPPPHDSDFLVASSAAQRPRLCDILCAVPASESHDGCASWSPPPSTHSRETTGSDLYGLLDALAVVLRIYDRAGGGGHADQNGHSSSRVVSLPTARTTPFCFIQPHIFAPPWPATGWFPPAAYNLWPNSWKSLMTALQVQVCLSHRTILRLMGNGEG</sequence>
<dbReference type="Pfam" id="PF16297">
    <property type="entry name" value="DUF4939"/>
    <property type="match status" value="1"/>
</dbReference>
<dbReference type="GO" id="GO:0006508">
    <property type="term" value="P:proteolysis"/>
    <property type="evidence" value="ECO:0007669"/>
    <property type="project" value="InterPro"/>
</dbReference>
<dbReference type="PROSITE" id="PS00141">
    <property type="entry name" value="ASP_PROTEASE"/>
    <property type="match status" value="1"/>
</dbReference>
<keyword evidence="7" id="KW-0460">Magnesium</keyword>
<comment type="similarity">
    <text evidence="1">Belongs to the beta type-B retroviral polymerase family. HERV class-II K(HML-2) pol subfamily.</text>
</comment>
<dbReference type="CDD" id="cd01647">
    <property type="entry name" value="RT_LTR"/>
    <property type="match status" value="1"/>
</dbReference>
<dbReference type="CDD" id="cd09274">
    <property type="entry name" value="RNase_HI_RT_Ty3"/>
    <property type="match status" value="1"/>
</dbReference>
<feature type="region of interest" description="Disordered" evidence="11">
    <location>
        <begin position="1"/>
        <end position="70"/>
    </location>
</feature>
<dbReference type="InterPro" id="IPR021109">
    <property type="entry name" value="Peptidase_aspartic_dom_sf"/>
</dbReference>
<evidence type="ECO:0000256" key="9">
    <source>
        <dbReference type="ARBA" id="ARBA00022908"/>
    </source>
</evidence>
<feature type="compositionally biased region" description="Low complexity" evidence="11">
    <location>
        <begin position="49"/>
        <end position="61"/>
    </location>
</feature>
<dbReference type="PROSITE" id="PS50878">
    <property type="entry name" value="RT_POL"/>
    <property type="match status" value="1"/>
</dbReference>
<accession>A0A8C6XU88</accession>
<evidence type="ECO:0000256" key="10">
    <source>
        <dbReference type="ARBA" id="ARBA00023268"/>
    </source>
</evidence>
<dbReference type="InterPro" id="IPR041577">
    <property type="entry name" value="RT_RNaseH_2"/>
</dbReference>
<reference evidence="13" key="1">
    <citation type="submission" date="2025-08" db="UniProtKB">
        <authorList>
            <consortium name="Ensembl"/>
        </authorList>
    </citation>
    <scope>IDENTIFICATION</scope>
</reference>
<dbReference type="GO" id="GO:0016779">
    <property type="term" value="F:nucleotidyltransferase activity"/>
    <property type="evidence" value="ECO:0007669"/>
    <property type="project" value="UniProtKB-KW"/>
</dbReference>
<dbReference type="Proteomes" id="UP000694559">
    <property type="component" value="Unplaced"/>
</dbReference>
<proteinExistence type="inferred from homology"/>
<keyword evidence="14" id="KW-1185">Reference proteome</keyword>
<dbReference type="InterPro" id="IPR043128">
    <property type="entry name" value="Rev_trsase/Diguanyl_cyclase"/>
</dbReference>
<keyword evidence="9" id="KW-0229">DNA integration</keyword>
<feature type="domain" description="Reverse transcriptase" evidence="12">
    <location>
        <begin position="488"/>
        <end position="667"/>
    </location>
</feature>
<dbReference type="GO" id="GO:0004523">
    <property type="term" value="F:RNA-DNA hybrid ribonuclease activity"/>
    <property type="evidence" value="ECO:0007669"/>
    <property type="project" value="UniProtKB-EC"/>
</dbReference>
<dbReference type="GO" id="GO:0004190">
    <property type="term" value="F:aspartic-type endopeptidase activity"/>
    <property type="evidence" value="ECO:0007669"/>
    <property type="project" value="InterPro"/>
</dbReference>
<dbReference type="InterPro" id="IPR050951">
    <property type="entry name" value="Retrovirus_Pol_polyprotein"/>
</dbReference>
<dbReference type="Pfam" id="PF00078">
    <property type="entry name" value="RVT_1"/>
    <property type="match status" value="1"/>
</dbReference>
<dbReference type="PANTHER" id="PTHR37984:SF5">
    <property type="entry name" value="PROTEIN NYNRIN-LIKE"/>
    <property type="match status" value="1"/>
</dbReference>
<dbReference type="EC" id="3.1.26.4" evidence="2"/>
<dbReference type="AlphaFoldDB" id="A0A8C6XU88"/>
<evidence type="ECO:0000256" key="3">
    <source>
        <dbReference type="ARBA" id="ARBA00022679"/>
    </source>
</evidence>
<dbReference type="SUPFAM" id="SSF56672">
    <property type="entry name" value="DNA/RNA polymerases"/>
    <property type="match status" value="1"/>
</dbReference>
<reference evidence="13" key="2">
    <citation type="submission" date="2025-09" db="UniProtKB">
        <authorList>
            <consortium name="Ensembl"/>
        </authorList>
    </citation>
    <scope>IDENTIFICATION</scope>
</reference>
<dbReference type="Pfam" id="PF17919">
    <property type="entry name" value="RT_RNaseH_2"/>
    <property type="match status" value="1"/>
</dbReference>
<feature type="compositionally biased region" description="Acidic residues" evidence="11">
    <location>
        <begin position="1"/>
        <end position="10"/>
    </location>
</feature>
<dbReference type="OMA" id="HIRHACA"/>
<keyword evidence="4" id="KW-0548">Nucleotidyltransferase</keyword>
<dbReference type="InterPro" id="IPR032549">
    <property type="entry name" value="DUF4939"/>
</dbReference>
<evidence type="ECO:0000256" key="7">
    <source>
        <dbReference type="ARBA" id="ARBA00022842"/>
    </source>
</evidence>
<evidence type="ECO:0000259" key="12">
    <source>
        <dbReference type="PROSITE" id="PS50878"/>
    </source>
</evidence>
<dbReference type="FunFam" id="3.10.20.370:FF:000003">
    <property type="entry name" value="Transposon Tf2-6 polyprotein"/>
    <property type="match status" value="1"/>
</dbReference>
<evidence type="ECO:0000256" key="6">
    <source>
        <dbReference type="ARBA" id="ARBA00022759"/>
    </source>
</evidence>
<dbReference type="Gene3D" id="3.30.70.270">
    <property type="match status" value="2"/>
</dbReference>
<dbReference type="Ensembl" id="ENSNNAT00000019426.1">
    <property type="protein sequence ID" value="ENSNNAP00000018500.1"/>
    <property type="gene ID" value="ENSNNAG00000012382.1"/>
</dbReference>
<keyword evidence="10" id="KW-0511">Multifunctional enzyme</keyword>
<keyword evidence="3" id="KW-0808">Transferase</keyword>
<evidence type="ECO:0000256" key="2">
    <source>
        <dbReference type="ARBA" id="ARBA00012180"/>
    </source>
</evidence>
<dbReference type="Pfam" id="PF13650">
    <property type="entry name" value="Asp_protease_2"/>
    <property type="match status" value="1"/>
</dbReference>
<dbReference type="CDD" id="cd00303">
    <property type="entry name" value="retropepsin_like"/>
    <property type="match status" value="1"/>
</dbReference>
<dbReference type="InterPro" id="IPR000477">
    <property type="entry name" value="RT_dom"/>
</dbReference>
<evidence type="ECO:0000256" key="11">
    <source>
        <dbReference type="SAM" id="MobiDB-lite"/>
    </source>
</evidence>
<keyword evidence="8" id="KW-0694">RNA-binding</keyword>
<dbReference type="GeneTree" id="ENSGT01100000263500"/>
<evidence type="ECO:0000256" key="1">
    <source>
        <dbReference type="ARBA" id="ARBA00010879"/>
    </source>
</evidence>
<keyword evidence="6" id="KW-0378">Hydrolase</keyword>
<dbReference type="InterPro" id="IPR043502">
    <property type="entry name" value="DNA/RNA_pol_sf"/>
</dbReference>
<evidence type="ECO:0000256" key="5">
    <source>
        <dbReference type="ARBA" id="ARBA00022722"/>
    </source>
</evidence>
<evidence type="ECO:0000313" key="14">
    <source>
        <dbReference type="Proteomes" id="UP000694559"/>
    </source>
</evidence>
<dbReference type="Gene3D" id="2.40.70.10">
    <property type="entry name" value="Acid Proteases"/>
    <property type="match status" value="1"/>
</dbReference>
<name>A0A8C6XU88_NAJNA</name>
<organism evidence="13 14">
    <name type="scientific">Naja naja</name>
    <name type="common">Indian cobra</name>
    <dbReference type="NCBI Taxonomy" id="35670"/>
    <lineage>
        <taxon>Eukaryota</taxon>
        <taxon>Metazoa</taxon>
        <taxon>Chordata</taxon>
        <taxon>Craniata</taxon>
        <taxon>Vertebrata</taxon>
        <taxon>Euteleostomi</taxon>
        <taxon>Lepidosauria</taxon>
        <taxon>Squamata</taxon>
        <taxon>Bifurcata</taxon>
        <taxon>Unidentata</taxon>
        <taxon>Episquamata</taxon>
        <taxon>Toxicofera</taxon>
        <taxon>Serpentes</taxon>
        <taxon>Colubroidea</taxon>
        <taxon>Elapidae</taxon>
        <taxon>Elapinae</taxon>
        <taxon>Naja</taxon>
    </lineage>
</organism>
<dbReference type="PANTHER" id="PTHR37984">
    <property type="entry name" value="PROTEIN CBG26694"/>
    <property type="match status" value="1"/>
</dbReference>
<dbReference type="GO" id="GO:0015074">
    <property type="term" value="P:DNA integration"/>
    <property type="evidence" value="ECO:0007669"/>
    <property type="project" value="UniProtKB-KW"/>
</dbReference>
<dbReference type="OrthoDB" id="8000983at2759"/>
<dbReference type="Gene3D" id="3.10.10.10">
    <property type="entry name" value="HIV Type 1 Reverse Transcriptase, subunit A, domain 1"/>
    <property type="match status" value="1"/>
</dbReference>
<evidence type="ECO:0000256" key="4">
    <source>
        <dbReference type="ARBA" id="ARBA00022695"/>
    </source>
</evidence>
<protein>
    <recommendedName>
        <fullName evidence="2">ribonuclease H</fullName>
        <ecNumber evidence="2">3.1.26.4</ecNumber>
    </recommendedName>
</protein>
<dbReference type="GO" id="GO:0003723">
    <property type="term" value="F:RNA binding"/>
    <property type="evidence" value="ECO:0007669"/>
    <property type="project" value="UniProtKB-KW"/>
</dbReference>
<keyword evidence="5" id="KW-0540">Nuclease</keyword>
<dbReference type="FunFam" id="3.30.70.270:FF:000020">
    <property type="entry name" value="Transposon Tf2-6 polyprotein-like Protein"/>
    <property type="match status" value="1"/>
</dbReference>
<keyword evidence="6" id="KW-0255">Endonuclease</keyword>
<evidence type="ECO:0000256" key="8">
    <source>
        <dbReference type="ARBA" id="ARBA00022884"/>
    </source>
</evidence>
<dbReference type="InterPro" id="IPR001969">
    <property type="entry name" value="Aspartic_peptidase_AS"/>
</dbReference>
<evidence type="ECO:0000313" key="13">
    <source>
        <dbReference type="Ensembl" id="ENSNNAP00000018500.1"/>
    </source>
</evidence>